<dbReference type="InterPro" id="IPR019748">
    <property type="entry name" value="FERM_central"/>
</dbReference>
<dbReference type="PROSITE" id="PS00411">
    <property type="entry name" value="KINESIN_MOTOR_1"/>
    <property type="match status" value="1"/>
</dbReference>
<dbReference type="GO" id="GO:0005737">
    <property type="term" value="C:cytoplasm"/>
    <property type="evidence" value="ECO:0007669"/>
    <property type="project" value="UniProtKB-SubCell"/>
</dbReference>
<dbReference type="Pfam" id="PF00784">
    <property type="entry name" value="MyTH4"/>
    <property type="match status" value="1"/>
</dbReference>
<feature type="domain" description="MyTH4" evidence="11">
    <location>
        <begin position="76"/>
        <end position="231"/>
    </location>
</feature>
<dbReference type="OrthoDB" id="3176171at2759"/>
<dbReference type="Gene3D" id="1.25.40.530">
    <property type="entry name" value="MyTH4 domain"/>
    <property type="match status" value="1"/>
</dbReference>
<dbReference type="AlphaFoldDB" id="A0A8S1IUW7"/>
<dbReference type="Gene3D" id="3.10.20.90">
    <property type="entry name" value="Phosphatidylinositol 3-kinase Catalytic Subunit, Chain A, domain 1"/>
    <property type="match status" value="1"/>
</dbReference>
<evidence type="ECO:0000256" key="6">
    <source>
        <dbReference type="PROSITE-ProRule" id="PRU00283"/>
    </source>
</evidence>
<reference evidence="12" key="1">
    <citation type="submission" date="2020-12" db="EMBL/GenBank/DDBJ databases">
        <authorList>
            <person name="Iha C."/>
        </authorList>
    </citation>
    <scope>NUCLEOTIDE SEQUENCE</scope>
</reference>
<dbReference type="PROSITE" id="PS50067">
    <property type="entry name" value="KINESIN_MOTOR_2"/>
    <property type="match status" value="1"/>
</dbReference>
<dbReference type="SUPFAM" id="SSF52540">
    <property type="entry name" value="P-loop containing nucleoside triphosphate hydrolases"/>
    <property type="match status" value="1"/>
</dbReference>
<keyword evidence="4 6" id="KW-0067">ATP-binding</keyword>
<dbReference type="PROSITE" id="PS50057">
    <property type="entry name" value="FERM_3"/>
    <property type="match status" value="1"/>
</dbReference>
<evidence type="ECO:0000256" key="8">
    <source>
        <dbReference type="SAM" id="MobiDB-lite"/>
    </source>
</evidence>
<keyword evidence="3 6" id="KW-0547">Nucleotide-binding</keyword>
<dbReference type="GO" id="GO:0005524">
    <property type="term" value="F:ATP binding"/>
    <property type="evidence" value="ECO:0007669"/>
    <property type="project" value="UniProtKB-UniRule"/>
</dbReference>
<evidence type="ECO:0000256" key="1">
    <source>
        <dbReference type="ARBA" id="ARBA00004496"/>
    </source>
</evidence>
<proteinExistence type="inferred from homology"/>
<comment type="similarity">
    <text evidence="6">Belongs to the TRAFAC class myosin-kinesin ATPase superfamily. Kinesin family.</text>
</comment>
<evidence type="ECO:0008006" key="14">
    <source>
        <dbReference type="Google" id="ProtNLM"/>
    </source>
</evidence>
<protein>
    <recommendedName>
        <fullName evidence="14">Kinesin-like protein</fullName>
    </recommendedName>
</protein>
<dbReference type="CDD" id="cd13200">
    <property type="entry name" value="FERM_C_KCBP"/>
    <property type="match status" value="1"/>
</dbReference>
<evidence type="ECO:0000256" key="4">
    <source>
        <dbReference type="ARBA" id="ARBA00022840"/>
    </source>
</evidence>
<sequence>MAEGVQDGGSSVGQGVGVKPLAALASMRETFQADAFQRALLRSGQTLPRRRQTVDESENPPFPEKEGFTADDMLLHSPDTIPTSLLHLSNENISRAVKMFGAILRYQGHGSDPVDVGQRVELAAKLVHSGIKRPDLKDELYMQLMKQTRGNPVEESKIRAWELLLVVASAIPPNKDFVALMSEYINAVPQSMQESEAVKALSKRVWTSLKRCAKAGPRRTPIGHDEIEALLEDRKLSTDVDLLDGTSQKLHYDITTTVQEGVEALAAAIDLKNYSTFTLFESKPPPKSDNAEAALVMTAEHTALDENRYVADSLSDMRIKGGGRSLLFKKLMFRANDEMITEPQFVSLSYVQAQHDYLLGNYPVVRDDAAEMCALQIYAEHGTVLADAGQAFVKEVESHITKQVLMTRPREEWRQDVHRRYLALFSLSQNDAKGQFLKILRTLPYGNSVFFMVKRIEDPIGLLPSKLIFGINRRGVHFFRPVPKEYLHSAELRDIMQFGSSSQAVFFKMRVAGVLHIFQFESKQGEDICMALQTHISDIMMKKYSKGKQLTSSAPDRPSGAAGLAQANFGPKYEQHMKQMQEAVSESETKIEDQVKVVQGLEYEEEKALEELKAVKESLTEEEAKKNALQAEVDGMRAELEKYRMELSEVNATIAAGEAQRQAAVDKVKENNDSAQVREIQKLLELKEHEAEDVSNRIQTLKADAEAAEAERATVMELLAEKEKDKDECVGDLSRQLKELQVNSKAAMKAKDDKINSAMEKLANITAMYNENLADLEQMKEEQKEVSELRELKREIESREREQAMVIEQQAKKLEEMEHDYKTEQVQRKRIFNQMEDMKGKIRVYARVRPILPFESAKGQTCAVTVQDELTLSHFWKDEKKPREYCFDQVFPQDSTQEDIFEGTKHLVQSAVDGYNVCIFAYGQTGSGKTHTIYGDAEHPGLTPRGIRQLFAVLERDSGKFTSSVTCYMLEIYQDAMVDLLASHPSTVATAASSSPPPKSGQQNKEPPPKLEIKRDAMGMVVVQGAALVEVTSPEQLLETIEWGQRRRHVSETQMNRASSRSHLIMSFIVESTNLQTQVVSRGKLSFVDLAGSERVKKSGSTGETLKEAQAINKSLSALGDVISALATSQAHIPYRNHKLTMLMSDSLGGNAKTLMFVNASPTNANIDETQNSLQYATRVRTIKNDASKNECSKDAARLRKQIDRWKEQAGLKPEERDVVGILRAFGEAEE</sequence>
<comment type="caution">
    <text evidence="12">The sequence shown here is derived from an EMBL/GenBank/DDBJ whole genome shotgun (WGS) entry which is preliminary data.</text>
</comment>
<keyword evidence="13" id="KW-1185">Reference proteome</keyword>
<feature type="coiled-coil region" evidence="7">
    <location>
        <begin position="759"/>
        <end position="827"/>
    </location>
</feature>
<dbReference type="InterPro" id="IPR027640">
    <property type="entry name" value="Kinesin-like_fam"/>
</dbReference>
<name>A0A8S1IUW7_9CHLO</name>
<dbReference type="InterPro" id="IPR014352">
    <property type="entry name" value="FERM/acyl-CoA-bd_prot_sf"/>
</dbReference>
<dbReference type="EMBL" id="CAJHUC010000727">
    <property type="protein sequence ID" value="CAD7697902.1"/>
    <property type="molecule type" value="Genomic_DNA"/>
</dbReference>
<dbReference type="GO" id="GO:0005856">
    <property type="term" value="C:cytoskeleton"/>
    <property type="evidence" value="ECO:0007669"/>
    <property type="project" value="InterPro"/>
</dbReference>
<dbReference type="Proteomes" id="UP000708148">
    <property type="component" value="Unassembled WGS sequence"/>
</dbReference>
<dbReference type="Pfam" id="PF00373">
    <property type="entry name" value="FERM_M"/>
    <property type="match status" value="1"/>
</dbReference>
<dbReference type="Gene3D" id="6.10.250.760">
    <property type="match status" value="1"/>
</dbReference>
<dbReference type="InterPro" id="IPR036961">
    <property type="entry name" value="Kinesin_motor_dom_sf"/>
</dbReference>
<feature type="coiled-coil region" evidence="7">
    <location>
        <begin position="598"/>
        <end position="728"/>
    </location>
</feature>
<dbReference type="InterPro" id="IPR000299">
    <property type="entry name" value="FERM_domain"/>
</dbReference>
<evidence type="ECO:0000256" key="3">
    <source>
        <dbReference type="ARBA" id="ARBA00022741"/>
    </source>
</evidence>
<dbReference type="GO" id="GO:0008017">
    <property type="term" value="F:microtubule binding"/>
    <property type="evidence" value="ECO:0007669"/>
    <property type="project" value="InterPro"/>
</dbReference>
<dbReference type="GO" id="GO:0007018">
    <property type="term" value="P:microtubule-based movement"/>
    <property type="evidence" value="ECO:0007669"/>
    <property type="project" value="InterPro"/>
</dbReference>
<accession>A0A8S1IUW7</accession>
<dbReference type="PANTHER" id="PTHR47972">
    <property type="entry name" value="KINESIN-LIKE PROTEIN KLP-3"/>
    <property type="match status" value="1"/>
</dbReference>
<keyword evidence="2" id="KW-0963">Cytoplasm</keyword>
<evidence type="ECO:0000256" key="2">
    <source>
        <dbReference type="ARBA" id="ARBA00022490"/>
    </source>
</evidence>
<feature type="domain" description="Kinesin motor" evidence="10">
    <location>
        <begin position="841"/>
        <end position="1183"/>
    </location>
</feature>
<feature type="binding site" evidence="6">
    <location>
        <begin position="923"/>
        <end position="930"/>
    </location>
    <ligand>
        <name>ATP</name>
        <dbReference type="ChEBI" id="CHEBI:30616"/>
    </ligand>
</feature>
<dbReference type="Gene3D" id="3.40.850.10">
    <property type="entry name" value="Kinesin motor domain"/>
    <property type="match status" value="1"/>
</dbReference>
<dbReference type="InterPro" id="IPR038185">
    <property type="entry name" value="MyTH4_dom_sf"/>
</dbReference>
<dbReference type="PROSITE" id="PS51016">
    <property type="entry name" value="MYTH4"/>
    <property type="match status" value="1"/>
</dbReference>
<gene>
    <name evidence="12" type="ORF">OSTQU699_LOCUS3263</name>
</gene>
<dbReference type="InterPro" id="IPR019749">
    <property type="entry name" value="Band_41_domain"/>
</dbReference>
<dbReference type="CDD" id="cd14473">
    <property type="entry name" value="FERM_B-lobe"/>
    <property type="match status" value="1"/>
</dbReference>
<dbReference type="SUPFAM" id="SSF47031">
    <property type="entry name" value="Second domain of FERM"/>
    <property type="match status" value="1"/>
</dbReference>
<evidence type="ECO:0000259" key="10">
    <source>
        <dbReference type="PROSITE" id="PS50067"/>
    </source>
</evidence>
<dbReference type="InterPro" id="IPR019821">
    <property type="entry name" value="Kinesin_motor_CS"/>
</dbReference>
<evidence type="ECO:0000259" key="9">
    <source>
        <dbReference type="PROSITE" id="PS50057"/>
    </source>
</evidence>
<keyword evidence="7" id="KW-0175">Coiled coil</keyword>
<dbReference type="InterPro" id="IPR001752">
    <property type="entry name" value="Kinesin_motor_dom"/>
</dbReference>
<feature type="domain" description="FERM" evidence="9">
    <location>
        <begin position="236"/>
        <end position="544"/>
    </location>
</feature>
<dbReference type="GO" id="GO:0003777">
    <property type="term" value="F:microtubule motor activity"/>
    <property type="evidence" value="ECO:0007669"/>
    <property type="project" value="InterPro"/>
</dbReference>
<evidence type="ECO:0000313" key="13">
    <source>
        <dbReference type="Proteomes" id="UP000708148"/>
    </source>
</evidence>
<dbReference type="Gene3D" id="1.20.80.10">
    <property type="match status" value="1"/>
</dbReference>
<dbReference type="FunFam" id="3.40.850.10:FF:000041">
    <property type="entry name" value="Kinesin-like calmodulin-binding protein"/>
    <property type="match status" value="1"/>
</dbReference>
<evidence type="ECO:0000259" key="11">
    <source>
        <dbReference type="PROSITE" id="PS51016"/>
    </source>
</evidence>
<evidence type="ECO:0000256" key="5">
    <source>
        <dbReference type="ARBA" id="ARBA00023175"/>
    </source>
</evidence>
<evidence type="ECO:0000313" key="12">
    <source>
        <dbReference type="EMBL" id="CAD7697902.1"/>
    </source>
</evidence>
<dbReference type="InterPro" id="IPR027417">
    <property type="entry name" value="P-loop_NTPase"/>
</dbReference>
<dbReference type="CDD" id="cd01366">
    <property type="entry name" value="KISc_C_terminal"/>
    <property type="match status" value="1"/>
</dbReference>
<dbReference type="SMART" id="SM00129">
    <property type="entry name" value="KISc"/>
    <property type="match status" value="1"/>
</dbReference>
<feature type="region of interest" description="Disordered" evidence="8">
    <location>
        <begin position="988"/>
        <end position="1010"/>
    </location>
</feature>
<dbReference type="InterPro" id="IPR035963">
    <property type="entry name" value="FERM_2"/>
</dbReference>
<dbReference type="InterPro" id="IPR000857">
    <property type="entry name" value="MyTH4_dom"/>
</dbReference>
<dbReference type="InterPro" id="IPR011993">
    <property type="entry name" value="PH-like_dom_sf"/>
</dbReference>
<evidence type="ECO:0000256" key="7">
    <source>
        <dbReference type="SAM" id="Coils"/>
    </source>
</evidence>
<keyword evidence="5 6" id="KW-0505">Motor protein</keyword>
<dbReference type="SMART" id="SM00295">
    <property type="entry name" value="B41"/>
    <property type="match status" value="1"/>
</dbReference>
<dbReference type="Gene3D" id="2.30.29.30">
    <property type="entry name" value="Pleckstrin-homology domain (PH domain)/Phosphotyrosine-binding domain (PTB)"/>
    <property type="match status" value="1"/>
</dbReference>
<dbReference type="InterPro" id="IPR002404">
    <property type="entry name" value="IRS_PTB"/>
</dbReference>
<organism evidence="12 13">
    <name type="scientific">Ostreobium quekettii</name>
    <dbReference type="NCBI Taxonomy" id="121088"/>
    <lineage>
        <taxon>Eukaryota</taxon>
        <taxon>Viridiplantae</taxon>
        <taxon>Chlorophyta</taxon>
        <taxon>core chlorophytes</taxon>
        <taxon>Ulvophyceae</taxon>
        <taxon>TCBD clade</taxon>
        <taxon>Bryopsidales</taxon>
        <taxon>Ostreobineae</taxon>
        <taxon>Ostreobiaceae</taxon>
        <taxon>Ostreobium</taxon>
    </lineage>
</organism>
<dbReference type="Pfam" id="PF02174">
    <property type="entry name" value="IRS"/>
    <property type="match status" value="1"/>
</dbReference>
<dbReference type="PANTHER" id="PTHR47972:SF16">
    <property type="entry name" value="KINESIN-LIKE PROTEIN"/>
    <property type="match status" value="1"/>
</dbReference>
<dbReference type="PRINTS" id="PR00380">
    <property type="entry name" value="KINESINHEAVY"/>
</dbReference>
<dbReference type="SUPFAM" id="SSF50729">
    <property type="entry name" value="PH domain-like"/>
    <property type="match status" value="1"/>
</dbReference>
<dbReference type="SMART" id="SM00139">
    <property type="entry name" value="MyTH4"/>
    <property type="match status" value="1"/>
</dbReference>
<comment type="subcellular location">
    <subcellularLocation>
        <location evidence="1">Cytoplasm</location>
    </subcellularLocation>
</comment>
<dbReference type="Pfam" id="PF00225">
    <property type="entry name" value="Kinesin"/>
    <property type="match status" value="1"/>
</dbReference>